<keyword evidence="3" id="KW-1185">Reference proteome</keyword>
<sequence>MMVTHHRSVRCAAILASHGAFGVVAADGWEHGGGEVEGDRVVEGDIENHYRSDQWMTLFLRDEDVWPSLKIFEIAQFLRDEDVWLSKDDVPPS</sequence>
<feature type="signal peptide" evidence="1">
    <location>
        <begin position="1"/>
        <end position="26"/>
    </location>
</feature>
<gene>
    <name evidence="2" type="ORF">F3Y22_tig00116964pilonHSYRG00195</name>
</gene>
<organism evidence="2 3">
    <name type="scientific">Hibiscus syriacus</name>
    <name type="common">Rose of Sharon</name>
    <dbReference type="NCBI Taxonomy" id="106335"/>
    <lineage>
        <taxon>Eukaryota</taxon>
        <taxon>Viridiplantae</taxon>
        <taxon>Streptophyta</taxon>
        <taxon>Embryophyta</taxon>
        <taxon>Tracheophyta</taxon>
        <taxon>Spermatophyta</taxon>
        <taxon>Magnoliopsida</taxon>
        <taxon>eudicotyledons</taxon>
        <taxon>Gunneridae</taxon>
        <taxon>Pentapetalae</taxon>
        <taxon>rosids</taxon>
        <taxon>malvids</taxon>
        <taxon>Malvales</taxon>
        <taxon>Malvaceae</taxon>
        <taxon>Malvoideae</taxon>
        <taxon>Hibiscus</taxon>
    </lineage>
</organism>
<protein>
    <submittedName>
        <fullName evidence="2">Uncharacterized protein</fullName>
    </submittedName>
</protein>
<reference evidence="2" key="1">
    <citation type="submission" date="2019-09" db="EMBL/GenBank/DDBJ databases">
        <title>Draft genome information of white flower Hibiscus syriacus.</title>
        <authorList>
            <person name="Kim Y.-M."/>
        </authorList>
    </citation>
    <scope>NUCLEOTIDE SEQUENCE [LARGE SCALE GENOMIC DNA]</scope>
    <source>
        <strain evidence="2">YM2019G1</strain>
    </source>
</reference>
<keyword evidence="1" id="KW-0732">Signal</keyword>
<dbReference type="Proteomes" id="UP000436088">
    <property type="component" value="Unassembled WGS sequence"/>
</dbReference>
<evidence type="ECO:0000313" key="3">
    <source>
        <dbReference type="Proteomes" id="UP000436088"/>
    </source>
</evidence>
<dbReference type="EMBL" id="VEPZ02001738">
    <property type="protein sequence ID" value="KAE8659148.1"/>
    <property type="molecule type" value="Genomic_DNA"/>
</dbReference>
<evidence type="ECO:0000256" key="1">
    <source>
        <dbReference type="SAM" id="SignalP"/>
    </source>
</evidence>
<accession>A0A6A2WJE1</accession>
<proteinExistence type="predicted"/>
<dbReference type="AlphaFoldDB" id="A0A6A2WJE1"/>
<name>A0A6A2WJE1_HIBSY</name>
<comment type="caution">
    <text evidence="2">The sequence shown here is derived from an EMBL/GenBank/DDBJ whole genome shotgun (WGS) entry which is preliminary data.</text>
</comment>
<evidence type="ECO:0000313" key="2">
    <source>
        <dbReference type="EMBL" id="KAE8659148.1"/>
    </source>
</evidence>
<feature type="chain" id="PRO_5025440859" evidence="1">
    <location>
        <begin position="27"/>
        <end position="93"/>
    </location>
</feature>